<sequence length="252" mass="26683">MARLQPLVVPALRSLWLGGGALRSLVRSKVLPFGLGGRCNFAASAAQPLVSAAQVNAGLLAGAVAGRMRLGDPCAVDAIGPEACYKAVKSIMLASDYIQDSHPGMQIAFELQRVKAPARGSNPETVKVRFHTALVQKLPVPDRPDVVTAKDTNPGLAAAELTRLLMQKGQTGIAVVGGMGPYAMHMSLKTVQMASRYMQKHMKENETLLAVACSQAVPAKDGDGEEKMRYVLSCMRGPAANPDPRPEGEDVV</sequence>
<gene>
    <name evidence="2" type="ORF">PGLA1383_LOCUS38363</name>
</gene>
<evidence type="ECO:0000313" key="3">
    <source>
        <dbReference type="Proteomes" id="UP000654075"/>
    </source>
</evidence>
<dbReference type="InterPro" id="IPR036882">
    <property type="entry name" value="Alba-like_dom_sf"/>
</dbReference>
<keyword evidence="1" id="KW-0694">RNA-binding</keyword>
<proteinExistence type="predicted"/>
<name>A0A813G2T6_POLGL</name>
<evidence type="ECO:0000256" key="1">
    <source>
        <dbReference type="ARBA" id="ARBA00022884"/>
    </source>
</evidence>
<evidence type="ECO:0000313" key="2">
    <source>
        <dbReference type="EMBL" id="CAE8620830.1"/>
    </source>
</evidence>
<dbReference type="Proteomes" id="UP000654075">
    <property type="component" value="Unassembled WGS sequence"/>
</dbReference>
<keyword evidence="3" id="KW-1185">Reference proteome</keyword>
<dbReference type="AlphaFoldDB" id="A0A813G2T6"/>
<organism evidence="2 3">
    <name type="scientific">Polarella glacialis</name>
    <name type="common">Dinoflagellate</name>
    <dbReference type="NCBI Taxonomy" id="89957"/>
    <lineage>
        <taxon>Eukaryota</taxon>
        <taxon>Sar</taxon>
        <taxon>Alveolata</taxon>
        <taxon>Dinophyceae</taxon>
        <taxon>Suessiales</taxon>
        <taxon>Suessiaceae</taxon>
        <taxon>Polarella</taxon>
    </lineage>
</organism>
<accession>A0A813G2T6</accession>
<dbReference type="InterPro" id="IPR007347">
    <property type="entry name" value="SpoVS"/>
</dbReference>
<dbReference type="Pfam" id="PF04232">
    <property type="entry name" value="SpoVS"/>
    <property type="match status" value="1"/>
</dbReference>
<dbReference type="Gene3D" id="3.30.110.20">
    <property type="entry name" value="Alba-like domain"/>
    <property type="match status" value="1"/>
</dbReference>
<dbReference type="GO" id="GO:0003723">
    <property type="term" value="F:RNA binding"/>
    <property type="evidence" value="ECO:0007669"/>
    <property type="project" value="UniProtKB-KW"/>
</dbReference>
<comment type="caution">
    <text evidence="2">The sequence shown here is derived from an EMBL/GenBank/DDBJ whole genome shotgun (WGS) entry which is preliminary data.</text>
</comment>
<dbReference type="EMBL" id="CAJNNV010027593">
    <property type="protein sequence ID" value="CAE8620830.1"/>
    <property type="molecule type" value="Genomic_DNA"/>
</dbReference>
<reference evidence="2" key="1">
    <citation type="submission" date="2021-02" db="EMBL/GenBank/DDBJ databases">
        <authorList>
            <person name="Dougan E. K."/>
            <person name="Rhodes N."/>
            <person name="Thang M."/>
            <person name="Chan C."/>
        </authorList>
    </citation>
    <scope>NUCLEOTIDE SEQUENCE</scope>
</reference>
<protein>
    <submittedName>
        <fullName evidence="2">Uncharacterized protein</fullName>
    </submittedName>
</protein>